<keyword evidence="1" id="KW-1133">Transmembrane helix</keyword>
<dbReference type="RefSeq" id="WP_196295833.1">
    <property type="nucleotide sequence ID" value="NZ_KL503802.1"/>
</dbReference>
<dbReference type="AlphaFoldDB" id="A0A072R799"/>
<reference evidence="2 3" key="1">
    <citation type="submission" date="2013-04" db="EMBL/GenBank/DDBJ databases">
        <title>The Genome Sequence of Bartonella bacilliformis Ver097.</title>
        <authorList>
            <consortium name="The Broad Institute Genomics Platform"/>
            <consortium name="The Broad Institute Genome Sequencing Center for Infectious Disease"/>
            <person name="Feldgarden M."/>
            <person name="Kirby J."/>
            <person name="Birtles R."/>
            <person name="Dasch G."/>
            <person name="Hendrix L."/>
            <person name="Koehler J."/>
            <person name="Walker B."/>
            <person name="Young S.K."/>
            <person name="Zeng Q."/>
            <person name="Gargeya S."/>
            <person name="Fitzgerald M."/>
            <person name="Haas B."/>
            <person name="Abouelleil A."/>
            <person name="Allen A.W."/>
            <person name="Alvarado L."/>
            <person name="Arachchi H.M."/>
            <person name="Berlin A.M."/>
            <person name="Chapman S.B."/>
            <person name="Gainer-Dewar J."/>
            <person name="Goldberg J."/>
            <person name="Griggs A."/>
            <person name="Gujja S."/>
            <person name="Hansen M."/>
            <person name="Howarth C."/>
            <person name="Imamovic A."/>
            <person name="Ireland A."/>
            <person name="Larimer J."/>
            <person name="McCowan C."/>
            <person name="Murphy C."/>
            <person name="Pearson M."/>
            <person name="Poon T.W."/>
            <person name="Priest M."/>
            <person name="Roberts A."/>
            <person name="Saif S."/>
            <person name="Shea T."/>
            <person name="Sisk P."/>
            <person name="Sykes S."/>
            <person name="Wortman J."/>
            <person name="Nusbaum C."/>
            <person name="Birren B."/>
        </authorList>
    </citation>
    <scope>NUCLEOTIDE SEQUENCE [LARGE SCALE GENOMIC DNA]</scope>
    <source>
        <strain evidence="2 3">Ver097</strain>
    </source>
</reference>
<keyword evidence="1" id="KW-0812">Transmembrane</keyword>
<evidence type="ECO:0000313" key="3">
    <source>
        <dbReference type="Proteomes" id="UP000031740"/>
    </source>
</evidence>
<evidence type="ECO:0000256" key="1">
    <source>
        <dbReference type="SAM" id="Phobius"/>
    </source>
</evidence>
<name>A0A072R799_BARBA</name>
<organism evidence="2 3">
    <name type="scientific">Bartonella bacilliformis Ver097</name>
    <dbReference type="NCBI Taxonomy" id="1293911"/>
    <lineage>
        <taxon>Bacteria</taxon>
        <taxon>Pseudomonadati</taxon>
        <taxon>Pseudomonadota</taxon>
        <taxon>Alphaproteobacteria</taxon>
        <taxon>Hyphomicrobiales</taxon>
        <taxon>Bartonellaceae</taxon>
        <taxon>Bartonella</taxon>
    </lineage>
</organism>
<proteinExistence type="predicted"/>
<dbReference type="EMBL" id="ASIV01000001">
    <property type="protein sequence ID" value="KEG21072.1"/>
    <property type="molecule type" value="Genomic_DNA"/>
</dbReference>
<keyword evidence="1" id="KW-0472">Membrane</keyword>
<dbReference type="Proteomes" id="UP000031740">
    <property type="component" value="Unassembled WGS sequence"/>
</dbReference>
<protein>
    <submittedName>
        <fullName evidence="2">Uncharacterized protein</fullName>
    </submittedName>
</protein>
<dbReference type="PATRIC" id="fig|1293911.3.peg.16"/>
<comment type="caution">
    <text evidence="2">The sequence shown here is derived from an EMBL/GenBank/DDBJ whole genome shotgun (WGS) entry which is preliminary data.</text>
</comment>
<dbReference type="HOGENOM" id="CLU_205931_1_0_5"/>
<sequence>MSAKRAAVITISTILAFIFIIVGIGSIGADRKHTIAKDGYGISTKHQ</sequence>
<evidence type="ECO:0000313" key="2">
    <source>
        <dbReference type="EMBL" id="KEG21072.1"/>
    </source>
</evidence>
<gene>
    <name evidence="2" type="ORF">H710_00016</name>
</gene>
<feature type="transmembrane region" description="Helical" evidence="1">
    <location>
        <begin position="6"/>
        <end position="27"/>
    </location>
</feature>
<accession>A0A072R799</accession>